<dbReference type="InterPro" id="IPR036047">
    <property type="entry name" value="F-box-like_dom_sf"/>
</dbReference>
<reference evidence="1" key="1">
    <citation type="submission" date="2021-01" db="EMBL/GenBank/DDBJ databases">
        <authorList>
            <person name="Kaushik A."/>
        </authorList>
    </citation>
    <scope>NUCLEOTIDE SEQUENCE</scope>
    <source>
        <strain evidence="1">AG2-2IIIB</strain>
    </source>
</reference>
<comment type="caution">
    <text evidence="1">The sequence shown here is derived from an EMBL/GenBank/DDBJ whole genome shotgun (WGS) entry which is preliminary data.</text>
</comment>
<dbReference type="EMBL" id="CAJMWT010008254">
    <property type="protein sequence ID" value="CAE6531964.1"/>
    <property type="molecule type" value="Genomic_DNA"/>
</dbReference>
<evidence type="ECO:0008006" key="3">
    <source>
        <dbReference type="Google" id="ProtNLM"/>
    </source>
</evidence>
<dbReference type="SUPFAM" id="SSF81383">
    <property type="entry name" value="F-box domain"/>
    <property type="match status" value="1"/>
</dbReference>
<evidence type="ECO:0000313" key="1">
    <source>
        <dbReference type="EMBL" id="CAE6531964.1"/>
    </source>
</evidence>
<dbReference type="Proteomes" id="UP000663843">
    <property type="component" value="Unassembled WGS sequence"/>
</dbReference>
<organism evidence="1 2">
    <name type="scientific">Rhizoctonia solani</name>
    <dbReference type="NCBI Taxonomy" id="456999"/>
    <lineage>
        <taxon>Eukaryota</taxon>
        <taxon>Fungi</taxon>
        <taxon>Dikarya</taxon>
        <taxon>Basidiomycota</taxon>
        <taxon>Agaricomycotina</taxon>
        <taxon>Agaricomycetes</taxon>
        <taxon>Cantharellales</taxon>
        <taxon>Ceratobasidiaceae</taxon>
        <taxon>Rhizoctonia</taxon>
    </lineage>
</organism>
<dbReference type="AlphaFoldDB" id="A0A8H3HSK1"/>
<gene>
    <name evidence="1" type="ORF">RDB_LOCUS180223</name>
</gene>
<evidence type="ECO:0000313" key="2">
    <source>
        <dbReference type="Proteomes" id="UP000663843"/>
    </source>
</evidence>
<proteinExistence type="predicted"/>
<protein>
    <recommendedName>
        <fullName evidence="3">F-box domain-containing protein</fullName>
    </recommendedName>
</protein>
<sequence>MVAHVLNQLSEQDIRVASRVCKAWYFLALPRVYKIVLLKKDSCLKEFSRIITGDEDLTSPISAYIHTLRFQPGLTKRTAGLPFINMVPYVSRLSHLRNLFWELSFLPENLELVKALQTQCPLLDNVILRIPDSIDIRSENGKSRYANLLEFKNLTYFTLDFFSFPTSARDLELLEPLKTIAVNSPMLERLVVEFRYIPMTLEHVIFSLGADFILPCLGNFRLHACLNSDPDDTGLPRPSGSGVDQFLAFLSRHPCLNQMTLNCPFYVEFYEDFGAGVLAQELPRLIHLSGPYFLCEQALQYPIGERVRCLSISSWESSLSYENLTDELCLPYLRRLHIEVDDIPRAMEMLESISPAAEGLEGLYFPVVHHRYHEDFLEILSHIPRLGDVFLWYDDSHFDNEDTSSPNGSSRTELMAAMQDKFPELEIKCMGKWE</sequence>
<accession>A0A8H3HSK1</accession>
<name>A0A8H3HSK1_9AGAM</name>